<keyword evidence="5 7" id="KW-0460">Magnesium</keyword>
<dbReference type="InterPro" id="IPR043519">
    <property type="entry name" value="NT_sf"/>
</dbReference>
<keyword evidence="11" id="KW-1185">Reference proteome</keyword>
<dbReference type="SUPFAM" id="SSF81301">
    <property type="entry name" value="Nucleotidyltransferase"/>
    <property type="match status" value="2"/>
</dbReference>
<protein>
    <recommendedName>
        <fullName evidence="7">Bifunctional glutamine synthetase adenylyltransferase/adenylyl-removing enzyme</fullName>
    </recommendedName>
    <alternativeName>
        <fullName evidence="7">ATP:glutamine synthetase adenylyltransferase</fullName>
    </alternativeName>
    <alternativeName>
        <fullName evidence="7">ATase</fullName>
    </alternativeName>
    <domain>
        <recommendedName>
            <fullName evidence="7">Glutamine synthetase adenylyl-L-tyrosine phosphorylase</fullName>
            <ecNumber evidence="7">2.7.7.89</ecNumber>
        </recommendedName>
        <alternativeName>
            <fullName evidence="7">Adenylyl removase</fullName>
            <shortName evidence="7">AR</shortName>
            <shortName evidence="7">AT-N</shortName>
        </alternativeName>
    </domain>
    <domain>
        <recommendedName>
            <fullName evidence="7">Glutamine synthetase adenylyl transferase</fullName>
            <ecNumber evidence="7">2.7.7.42</ecNumber>
        </recommendedName>
        <alternativeName>
            <fullName evidence="7">Adenylyl transferase</fullName>
            <shortName evidence="7">AT</shortName>
            <shortName evidence="7">AT-C</shortName>
        </alternativeName>
    </domain>
</protein>
<dbReference type="GO" id="GO:0005524">
    <property type="term" value="F:ATP binding"/>
    <property type="evidence" value="ECO:0007669"/>
    <property type="project" value="UniProtKB-UniRule"/>
</dbReference>
<evidence type="ECO:0000256" key="1">
    <source>
        <dbReference type="ARBA" id="ARBA00022679"/>
    </source>
</evidence>
<dbReference type="GO" id="GO:0016874">
    <property type="term" value="F:ligase activity"/>
    <property type="evidence" value="ECO:0007669"/>
    <property type="project" value="UniProtKB-KW"/>
</dbReference>
<evidence type="ECO:0000256" key="4">
    <source>
        <dbReference type="ARBA" id="ARBA00022840"/>
    </source>
</evidence>
<feature type="domain" description="Glutamate-ammonia ligase adenylyltransferase repeated" evidence="8">
    <location>
        <begin position="559"/>
        <end position="816"/>
    </location>
</feature>
<evidence type="ECO:0000256" key="6">
    <source>
        <dbReference type="ARBA" id="ARBA00023268"/>
    </source>
</evidence>
<dbReference type="GO" id="GO:0047388">
    <property type="term" value="F:[glutamine synthetase]-adenylyl-L-tyrosine phosphorylase activity"/>
    <property type="evidence" value="ECO:0007669"/>
    <property type="project" value="UniProtKB-EC"/>
</dbReference>
<dbReference type="EMBL" id="JACHHZ010000006">
    <property type="protein sequence ID" value="MBB6095726.1"/>
    <property type="molecule type" value="Genomic_DNA"/>
</dbReference>
<dbReference type="Gene3D" id="1.20.120.330">
    <property type="entry name" value="Nucleotidyltransferases domain 2"/>
    <property type="match status" value="2"/>
</dbReference>
<dbReference type="RefSeq" id="WP_184335123.1">
    <property type="nucleotide sequence ID" value="NZ_JACHHZ010000006.1"/>
</dbReference>
<comment type="cofactor">
    <cofactor evidence="7">
        <name>Mg(2+)</name>
        <dbReference type="ChEBI" id="CHEBI:18420"/>
    </cofactor>
</comment>
<feature type="region of interest" description="Adenylyl transferase" evidence="7">
    <location>
        <begin position="461"/>
        <end position="958"/>
    </location>
</feature>
<dbReference type="GO" id="GO:0000287">
    <property type="term" value="F:magnesium ion binding"/>
    <property type="evidence" value="ECO:0007669"/>
    <property type="project" value="UniProtKB-UniRule"/>
</dbReference>
<keyword evidence="3 7" id="KW-0547">Nucleotide-binding</keyword>
<dbReference type="InterPro" id="IPR013546">
    <property type="entry name" value="PII_UdlTrfase/GS_AdlTrfase"/>
</dbReference>
<dbReference type="InterPro" id="IPR023057">
    <property type="entry name" value="GlnE"/>
</dbReference>
<evidence type="ECO:0000256" key="5">
    <source>
        <dbReference type="ARBA" id="ARBA00022842"/>
    </source>
</evidence>
<keyword evidence="10" id="KW-0436">Ligase</keyword>
<dbReference type="GO" id="GO:0000820">
    <property type="term" value="P:regulation of glutamine family amino acid metabolic process"/>
    <property type="evidence" value="ECO:0007669"/>
    <property type="project" value="UniProtKB-UniRule"/>
</dbReference>
<evidence type="ECO:0000313" key="11">
    <source>
        <dbReference type="Proteomes" id="UP000588068"/>
    </source>
</evidence>
<evidence type="ECO:0000256" key="7">
    <source>
        <dbReference type="HAMAP-Rule" id="MF_00802"/>
    </source>
</evidence>
<feature type="region of interest" description="Adenylyl removase" evidence="7">
    <location>
        <begin position="1"/>
        <end position="450"/>
    </location>
</feature>
<dbReference type="Gene3D" id="3.30.460.10">
    <property type="entry name" value="Beta Polymerase, domain 2"/>
    <property type="match status" value="2"/>
</dbReference>
<dbReference type="Pfam" id="PF03710">
    <property type="entry name" value="GlnE"/>
    <property type="match status" value="2"/>
</dbReference>
<comment type="catalytic activity">
    <reaction evidence="7">
        <text>[glutamine synthetase]-O(4)-(5'-adenylyl)-L-tyrosine + phosphate = [glutamine synthetase]-L-tyrosine + ADP</text>
        <dbReference type="Rhea" id="RHEA:43716"/>
        <dbReference type="Rhea" id="RHEA-COMP:10660"/>
        <dbReference type="Rhea" id="RHEA-COMP:10661"/>
        <dbReference type="ChEBI" id="CHEBI:43474"/>
        <dbReference type="ChEBI" id="CHEBI:46858"/>
        <dbReference type="ChEBI" id="CHEBI:83624"/>
        <dbReference type="ChEBI" id="CHEBI:456216"/>
        <dbReference type="EC" id="2.7.7.89"/>
    </reaction>
</comment>
<dbReference type="HAMAP" id="MF_00802">
    <property type="entry name" value="GlnE"/>
    <property type="match status" value="1"/>
</dbReference>
<comment type="caution">
    <text evidence="10">The sequence shown here is derived from an EMBL/GenBank/DDBJ whole genome shotgun (WGS) entry which is preliminary data.</text>
</comment>
<feature type="domain" description="PII-uridylyltransferase/Glutamine-synthetase adenylyltransferase" evidence="9">
    <location>
        <begin position="307"/>
        <end position="444"/>
    </location>
</feature>
<organism evidence="10 11">
    <name type="scientific">Povalibacter uvarum</name>
    <dbReference type="NCBI Taxonomy" id="732238"/>
    <lineage>
        <taxon>Bacteria</taxon>
        <taxon>Pseudomonadati</taxon>
        <taxon>Pseudomonadota</taxon>
        <taxon>Gammaproteobacteria</taxon>
        <taxon>Steroidobacterales</taxon>
        <taxon>Steroidobacteraceae</taxon>
        <taxon>Povalibacter</taxon>
    </lineage>
</organism>
<comment type="catalytic activity">
    <reaction evidence="7">
        <text>[glutamine synthetase]-L-tyrosine + ATP = [glutamine synthetase]-O(4)-(5'-adenylyl)-L-tyrosine + diphosphate</text>
        <dbReference type="Rhea" id="RHEA:18589"/>
        <dbReference type="Rhea" id="RHEA-COMP:10660"/>
        <dbReference type="Rhea" id="RHEA-COMP:10661"/>
        <dbReference type="ChEBI" id="CHEBI:30616"/>
        <dbReference type="ChEBI" id="CHEBI:33019"/>
        <dbReference type="ChEBI" id="CHEBI:46858"/>
        <dbReference type="ChEBI" id="CHEBI:83624"/>
        <dbReference type="EC" id="2.7.7.42"/>
    </reaction>
</comment>
<evidence type="ECO:0000256" key="3">
    <source>
        <dbReference type="ARBA" id="ARBA00022741"/>
    </source>
</evidence>
<evidence type="ECO:0000259" key="8">
    <source>
        <dbReference type="Pfam" id="PF03710"/>
    </source>
</evidence>
<dbReference type="AlphaFoldDB" id="A0A841HS58"/>
<dbReference type="FunFam" id="1.20.120.330:FF:000005">
    <property type="entry name" value="Bifunctional glutamine synthetase adenylyltransferase/adenylyl-removing enzyme"/>
    <property type="match status" value="1"/>
</dbReference>
<dbReference type="GO" id="GO:0005829">
    <property type="term" value="C:cytosol"/>
    <property type="evidence" value="ECO:0007669"/>
    <property type="project" value="TreeGrafter"/>
</dbReference>
<keyword evidence="1 7" id="KW-0808">Transferase</keyword>
<dbReference type="PANTHER" id="PTHR30621:SF0">
    <property type="entry name" value="BIFUNCTIONAL GLUTAMINE SYNTHETASE ADENYLYLTRANSFERASE_ADENYLYL-REMOVING ENZYME"/>
    <property type="match status" value="1"/>
</dbReference>
<evidence type="ECO:0000256" key="2">
    <source>
        <dbReference type="ARBA" id="ARBA00022695"/>
    </source>
</evidence>
<dbReference type="FunFam" id="3.30.460.10:FF:000009">
    <property type="entry name" value="Bifunctional glutamine synthetase adenylyltransferase/adenylyl-removing enzyme"/>
    <property type="match status" value="2"/>
</dbReference>
<proteinExistence type="inferred from homology"/>
<dbReference type="EC" id="2.7.7.42" evidence="7"/>
<keyword evidence="6 7" id="KW-0511">Multifunctional enzyme</keyword>
<gene>
    <name evidence="7" type="primary">glnE</name>
    <name evidence="10" type="ORF">HNQ60_004617</name>
</gene>
<dbReference type="Gene3D" id="1.20.120.1510">
    <property type="match status" value="1"/>
</dbReference>
<dbReference type="GO" id="GO:0008882">
    <property type="term" value="F:[glutamate-ammonia-ligase] adenylyltransferase activity"/>
    <property type="evidence" value="ECO:0007669"/>
    <property type="project" value="UniProtKB-UniRule"/>
</dbReference>
<dbReference type="InterPro" id="IPR005190">
    <property type="entry name" value="GlnE_rpt_dom"/>
</dbReference>
<dbReference type="PANTHER" id="PTHR30621">
    <property type="entry name" value="GLUTAMINE SYNTHETASE ADENYLYLTRANSFERASE"/>
    <property type="match status" value="1"/>
</dbReference>
<feature type="domain" description="Glutamate-ammonia ligase adenylyltransferase repeated" evidence="8">
    <location>
        <begin position="44"/>
        <end position="280"/>
    </location>
</feature>
<comment type="similarity">
    <text evidence="7">Belongs to the GlnE family.</text>
</comment>
<dbReference type="NCBIfam" id="NF008292">
    <property type="entry name" value="PRK11072.1"/>
    <property type="match status" value="1"/>
</dbReference>
<comment type="function">
    <text evidence="7">Involved in the regulation of glutamine synthetase GlnA, a key enzyme in the process to assimilate ammonia. When cellular nitrogen levels are high, the C-terminal adenylyl transferase (AT) inactivates GlnA by covalent transfer of an adenylyl group from ATP to specific tyrosine residue of GlnA, thus reducing its activity. Conversely, when nitrogen levels are low, the N-terminal adenylyl removase (AR) activates GlnA by removing the adenylyl group by phosphorolysis, increasing its activity. The regulatory region of GlnE binds the signal transduction protein PII (GlnB) which indicates the nitrogen status of the cell.</text>
</comment>
<keyword evidence="2 7" id="KW-0548">Nucleotidyltransferase</keyword>
<evidence type="ECO:0000313" key="10">
    <source>
        <dbReference type="EMBL" id="MBB6095726.1"/>
    </source>
</evidence>
<reference evidence="10 11" key="1">
    <citation type="submission" date="2020-08" db="EMBL/GenBank/DDBJ databases">
        <title>Genomic Encyclopedia of Type Strains, Phase IV (KMG-IV): sequencing the most valuable type-strain genomes for metagenomic binning, comparative biology and taxonomic classification.</title>
        <authorList>
            <person name="Goeker M."/>
        </authorList>
    </citation>
    <scope>NUCLEOTIDE SEQUENCE [LARGE SCALE GENOMIC DNA]</scope>
    <source>
        <strain evidence="10 11">DSM 26723</strain>
    </source>
</reference>
<evidence type="ECO:0000259" key="9">
    <source>
        <dbReference type="Pfam" id="PF08335"/>
    </source>
</evidence>
<dbReference type="Pfam" id="PF08335">
    <property type="entry name" value="GlnD_UR_UTase"/>
    <property type="match status" value="2"/>
</dbReference>
<dbReference type="EC" id="2.7.7.89" evidence="7"/>
<name>A0A841HS58_9GAMM</name>
<dbReference type="CDD" id="cd05401">
    <property type="entry name" value="NT_GlnE_GlnD_like"/>
    <property type="match status" value="2"/>
</dbReference>
<sequence>MTADATLTSLLDAARARIGESREQSEPVWSQILAHSQVAETAPRVWACSEFIATSCSRNPSLLLALIENGRLLDRATSEWIAQDLVAHERGQSEAELMEALRHFRRRHMVRIAWRDIAGWADLDETLRDLSALADVCIQFAYDRMYAMLTARYGTPRGESSNDPQSMLILGMGKLGAHELNYSSDIDLVFLYPEEGQTDGARSVDNAEFFLRLGQKVTQLLSTQTVDGFVYRVDLRLRPFGDSGRVAMGFGAFEDYLQQHGRDWERYAYVKARAITAQEHFASLYDEVLRPFVFRRYLDFSVFESLRDMKAMIAREVERRELRDNIKLGPGGIREIEFIVQAFQLIRGGNDRRLQNRELRTVLPLLANQRLLGREIVSDLDAAYRFLRLAENRLQEWNDEQTHRLPTDDTAQTRFALSLGMADWSSAATKLTMHRERVARYFAQTVFGPAGSATDQPAPVAGFDLDAPAEDRERALNDFGLGNSPALAQALDQLRTSAYYRRLDDTGRRRLRAALSPVLQSIAKVEAPEVTFARIARILEMIGGRTVYLALLNENATALQRLVQLCSQSQFLADQIAAHPLLLDELIDERLIGEPPSRAQFAEDLEARRGALHGEDAERQVELLRNFQSAAIFRVAVADLTGHLPLMKVSDRLTDIAELIVEEALGLAWTQMTGKHGLPMCGDRPEELRPSSMIVVAYGKFGGLELGYSSDLDLVFLHDSVGEVQRTDGAQTLDNSVFFQRLAQRLVHLLTVHTAAGRLYEVDTRLRPGGNRGLLAQTLRSFREYEFQEAWTWEHQSLLRARAVAGNAGLRDAFEEARLEVLRNAVRRTDLRDEVRKMRARMRENLSKAGPGQVDLKQDAGGVADLEFLVQYWMLKWADRYPEIVIFSDNIRQLESLASGNLVPQSRVDFLVNTYRRYRERLHHLSLNGAKNVIADNEFVEERRGVVEIWAEVMGENL</sequence>
<dbReference type="SUPFAM" id="SSF81593">
    <property type="entry name" value="Nucleotidyltransferase substrate binding subunit/domain"/>
    <property type="match status" value="2"/>
</dbReference>
<accession>A0A841HS58</accession>
<feature type="domain" description="PII-uridylyltransferase/Glutamine-synthetase adenylyltransferase" evidence="9">
    <location>
        <begin position="836"/>
        <end position="927"/>
    </location>
</feature>
<keyword evidence="4 7" id="KW-0067">ATP-binding</keyword>
<dbReference type="Proteomes" id="UP000588068">
    <property type="component" value="Unassembled WGS sequence"/>
</dbReference>